<reference evidence="3 4" key="1">
    <citation type="submission" date="2019-07" db="EMBL/GenBank/DDBJ databases">
        <title>Genomic Encyclopedia of Archaeal and Bacterial Type Strains, Phase II (KMG-II): from individual species to whole genera.</title>
        <authorList>
            <person name="Goeker M."/>
        </authorList>
    </citation>
    <scope>NUCLEOTIDE SEQUENCE [LARGE SCALE GENOMIC DNA]</scope>
    <source>
        <strain evidence="3 4">ATCC BAA-1854</strain>
    </source>
</reference>
<evidence type="ECO:0000256" key="1">
    <source>
        <dbReference type="SAM" id="Phobius"/>
    </source>
</evidence>
<proteinExistence type="predicted"/>
<sequence>MKTNPTNAHALVFLYAGHCISLFMAIVKILSRHTPSYRSLIQYILDEAKLGKAEVYTHNLRSDTVDGYVQEFIENEAIRKQSRSDQIYLFHEILSFSAYEDSAVITKEMIDDFVHEYIRLRGETGIMIGAVHRDKEHVHVHFCTSGLHFRTGKSFGMSKVKLHELKVSFQEYHKHKYPELTESLPEHGKGERYKSHVQWHAAQRERIIDTVNKCFAQATSQQEFLALLRDRELHHYERNSKPTGIEYEGLKFRFSRLLSDKQFESLPIERSDEDQALAEIQAVREWQQDRDERNMALEGKSR</sequence>
<keyword evidence="1" id="KW-1133">Transmembrane helix</keyword>
<dbReference type="Pfam" id="PF03432">
    <property type="entry name" value="Relaxase"/>
    <property type="match status" value="1"/>
</dbReference>
<feature type="domain" description="MobA/VirD2-like nuclease" evidence="2">
    <location>
        <begin position="43"/>
        <end position="169"/>
    </location>
</feature>
<keyword evidence="1" id="KW-0812">Transmembrane</keyword>
<dbReference type="OrthoDB" id="3035232at2"/>
<organism evidence="3 4">
    <name type="scientific">Mucilaginibacter frigoritolerans</name>
    <dbReference type="NCBI Taxonomy" id="652788"/>
    <lineage>
        <taxon>Bacteria</taxon>
        <taxon>Pseudomonadati</taxon>
        <taxon>Bacteroidota</taxon>
        <taxon>Sphingobacteriia</taxon>
        <taxon>Sphingobacteriales</taxon>
        <taxon>Sphingobacteriaceae</taxon>
        <taxon>Mucilaginibacter</taxon>
    </lineage>
</organism>
<evidence type="ECO:0000313" key="4">
    <source>
        <dbReference type="Proteomes" id="UP000317010"/>
    </source>
</evidence>
<dbReference type="EMBL" id="VLLI01000012">
    <property type="protein sequence ID" value="TWI96813.1"/>
    <property type="molecule type" value="Genomic_DNA"/>
</dbReference>
<dbReference type="Proteomes" id="UP000317010">
    <property type="component" value="Unassembled WGS sequence"/>
</dbReference>
<accession>A0A562TTJ4</accession>
<keyword evidence="4" id="KW-1185">Reference proteome</keyword>
<gene>
    <name evidence="3" type="ORF">JN11_03926</name>
</gene>
<name>A0A562TTJ4_9SPHI</name>
<dbReference type="RefSeq" id="WP_144915184.1">
    <property type="nucleotide sequence ID" value="NZ_VLLI01000012.1"/>
</dbReference>
<keyword evidence="1" id="KW-0472">Membrane</keyword>
<comment type="caution">
    <text evidence="3">The sequence shown here is derived from an EMBL/GenBank/DDBJ whole genome shotgun (WGS) entry which is preliminary data.</text>
</comment>
<evidence type="ECO:0000313" key="3">
    <source>
        <dbReference type="EMBL" id="TWI96813.1"/>
    </source>
</evidence>
<feature type="transmembrane region" description="Helical" evidence="1">
    <location>
        <begin position="12"/>
        <end position="30"/>
    </location>
</feature>
<dbReference type="InterPro" id="IPR005094">
    <property type="entry name" value="Endonuclease_MobA/VirD2"/>
</dbReference>
<protein>
    <submittedName>
        <fullName evidence="3">Relaxase/mobilization nuclease-like protein</fullName>
    </submittedName>
</protein>
<dbReference type="AlphaFoldDB" id="A0A562TTJ4"/>
<evidence type="ECO:0000259" key="2">
    <source>
        <dbReference type="Pfam" id="PF03432"/>
    </source>
</evidence>